<dbReference type="EMBL" id="UZAH01040056">
    <property type="protein sequence ID" value="VDP57775.1"/>
    <property type="molecule type" value="Genomic_DNA"/>
</dbReference>
<evidence type="ECO:0000313" key="2">
    <source>
        <dbReference type="EMBL" id="VDP57775.1"/>
    </source>
</evidence>
<proteinExistence type="predicted"/>
<keyword evidence="3" id="KW-1185">Reference proteome</keyword>
<evidence type="ECO:0000256" key="1">
    <source>
        <dbReference type="SAM" id="MobiDB-lite"/>
    </source>
</evidence>
<dbReference type="OrthoDB" id="5895651at2759"/>
<name>A0A183GUV8_HELPZ</name>
<evidence type="ECO:0000313" key="3">
    <source>
        <dbReference type="Proteomes" id="UP000050761"/>
    </source>
</evidence>
<reference evidence="4" key="2">
    <citation type="submission" date="2019-09" db="UniProtKB">
        <authorList>
            <consortium name="WormBaseParasite"/>
        </authorList>
    </citation>
    <scope>IDENTIFICATION</scope>
</reference>
<accession>A0A183GUV8</accession>
<reference evidence="2 3" key="1">
    <citation type="submission" date="2018-11" db="EMBL/GenBank/DDBJ databases">
        <authorList>
            <consortium name="Pathogen Informatics"/>
        </authorList>
    </citation>
    <scope>NUCLEOTIDE SEQUENCE [LARGE SCALE GENOMIC DNA]</scope>
</reference>
<evidence type="ECO:0000313" key="4">
    <source>
        <dbReference type="WBParaSite" id="HPBE_0002647801-mRNA-1"/>
    </source>
</evidence>
<accession>A0A3P8FSD6</accession>
<sequence>MMKSYHEQNVKMHKANEDKIDKIGLKVDLLTARFTQMENEFKERCKAVDREESDERHTDQWQQFYNEFKQLHEEVSTLNHSQLSFDVKGLNARFNEISSRFVDTDALKPMLRRNPARRRKGFGGKWTRLRENSKKFKRSARS</sequence>
<gene>
    <name evidence="2" type="ORF">HPBE_LOCUS26478</name>
</gene>
<organism evidence="3 4">
    <name type="scientific">Heligmosomoides polygyrus</name>
    <name type="common">Parasitic roundworm</name>
    <dbReference type="NCBI Taxonomy" id="6339"/>
    <lineage>
        <taxon>Eukaryota</taxon>
        <taxon>Metazoa</taxon>
        <taxon>Ecdysozoa</taxon>
        <taxon>Nematoda</taxon>
        <taxon>Chromadorea</taxon>
        <taxon>Rhabditida</taxon>
        <taxon>Rhabditina</taxon>
        <taxon>Rhabditomorpha</taxon>
        <taxon>Strongyloidea</taxon>
        <taxon>Heligmosomidae</taxon>
        <taxon>Heligmosomoides</taxon>
    </lineage>
</organism>
<protein>
    <submittedName>
        <fullName evidence="2 4">Uncharacterized protein</fullName>
    </submittedName>
</protein>
<dbReference type="Proteomes" id="UP000050761">
    <property type="component" value="Unassembled WGS sequence"/>
</dbReference>
<feature type="region of interest" description="Disordered" evidence="1">
    <location>
        <begin position="117"/>
        <end position="142"/>
    </location>
</feature>
<dbReference type="WBParaSite" id="HPBE_0002647801-mRNA-1">
    <property type="protein sequence ID" value="HPBE_0002647801-mRNA-1"/>
    <property type="gene ID" value="HPBE_0002647801"/>
</dbReference>
<dbReference type="AlphaFoldDB" id="A0A183GUV8"/>